<keyword evidence="1" id="KW-0175">Coiled coil</keyword>
<reference evidence="4" key="1">
    <citation type="journal article" date="2021" name="Nat. Commun.">
        <title>Genetic determinants of endophytism in the Arabidopsis root mycobiome.</title>
        <authorList>
            <person name="Mesny F."/>
            <person name="Miyauchi S."/>
            <person name="Thiergart T."/>
            <person name="Pickel B."/>
            <person name="Atanasova L."/>
            <person name="Karlsson M."/>
            <person name="Huettel B."/>
            <person name="Barry K.W."/>
            <person name="Haridas S."/>
            <person name="Chen C."/>
            <person name="Bauer D."/>
            <person name="Andreopoulos W."/>
            <person name="Pangilinan J."/>
            <person name="LaButti K."/>
            <person name="Riley R."/>
            <person name="Lipzen A."/>
            <person name="Clum A."/>
            <person name="Drula E."/>
            <person name="Henrissat B."/>
            <person name="Kohler A."/>
            <person name="Grigoriev I.V."/>
            <person name="Martin F.M."/>
            <person name="Hacquard S."/>
        </authorList>
    </citation>
    <scope>NUCLEOTIDE SEQUENCE</scope>
    <source>
        <strain evidence="4">MPI-SDFR-AT-0073</strain>
    </source>
</reference>
<feature type="compositionally biased region" description="Polar residues" evidence="2">
    <location>
        <begin position="374"/>
        <end position="392"/>
    </location>
</feature>
<feature type="domain" description="DUF7605" evidence="3">
    <location>
        <begin position="675"/>
        <end position="789"/>
    </location>
</feature>
<keyword evidence="5" id="KW-1185">Reference proteome</keyword>
<dbReference type="GeneID" id="70136153"/>
<name>A0A9P8UKS6_9PEZI</name>
<dbReference type="RefSeq" id="XP_045958266.1">
    <property type="nucleotide sequence ID" value="XM_046107262.1"/>
</dbReference>
<evidence type="ECO:0000256" key="1">
    <source>
        <dbReference type="SAM" id="Coils"/>
    </source>
</evidence>
<sequence length="880" mass="99693">MEHRSSKTPASLVALDADSNFEVFPLVSRCLREESADQLELYGKIAQSVLRKLRNPLNKAKDNLEASRFLRAINQLTTQFKQTQTIIGVVGNTGGDARYRAEIEFITIDDWKKELGYLYEDLLDSRGDVVKESLDEDTESGTKEALNRTTVDVLANAPDVRAVLGQIQTIANAAADTFRANITKYIDSDEKEGQERLRGEEKRMEFWPLIKVVRIFTRSEVLSMGTTLVDLPGAHDSNAARAAVASTYMQKCDAVWIVAAIQRAVDDKTAQNLLGQSFKLQLKFDCKYSQISFICSKTDDILVLEALKLKSLRREQEVIDCQNELEQVRSESAKNTSTYEALSKRGKELGAKEDELQGQISHWQELAINLDKGNASSAPTTVPQKRTYSARQAASRKRMTYDIDELPSDSEDDNKEAIKSENTANEPEQKPLTKEIIHEELDRLRNEIAQVSEDHDNIDTEIKPVGRLFRSQKKRLPVLETQLKSLCIQGRNTYAIEALRHDFAAGCKEMDQDKVMRQNGDLFVSGTDNRDYNEEAASLPVFWVSSRAYQKTKGRLEGEDPVQGFPTLEHTGIPQLQIFAKRLTEPGRVKNAQNFLEDFTHIINSLNLWSKDHSAEVQLSDCEKQDQNLIRAAELTVAGCRGTLTNHLYTMFDKSVKHAAETALQTTGRWFASTNDGGMFWNTFRATCRREGAHSGRRGFRDLNEELVQPLRKMLASDWERVFDRRIPQVLSKFPVISKALLEKFHAGVKIRIQAKASSSTINMLMVQVRGKDCFKRMRDIMLDHVTTHQHSMFRRATDSVREKLDKLCEELERDLLTKIDLVIAELTSEYRHVIIEKNLVKVSQVARNEIPAILSETDVLFQAPFIDAKAAPSIKTEVV</sequence>
<dbReference type="InterPro" id="IPR056024">
    <property type="entry name" value="DUF7605"/>
</dbReference>
<dbReference type="Proteomes" id="UP000758603">
    <property type="component" value="Unassembled WGS sequence"/>
</dbReference>
<accession>A0A9P8UKS6</accession>
<feature type="region of interest" description="Disordered" evidence="2">
    <location>
        <begin position="374"/>
        <end position="433"/>
    </location>
</feature>
<dbReference type="Pfam" id="PF24564">
    <property type="entry name" value="DUF7605"/>
    <property type="match status" value="1"/>
</dbReference>
<feature type="coiled-coil region" evidence="1">
    <location>
        <begin position="434"/>
        <end position="461"/>
    </location>
</feature>
<organism evidence="4 5">
    <name type="scientific">Truncatella angustata</name>
    <dbReference type="NCBI Taxonomy" id="152316"/>
    <lineage>
        <taxon>Eukaryota</taxon>
        <taxon>Fungi</taxon>
        <taxon>Dikarya</taxon>
        <taxon>Ascomycota</taxon>
        <taxon>Pezizomycotina</taxon>
        <taxon>Sordariomycetes</taxon>
        <taxon>Xylariomycetidae</taxon>
        <taxon>Amphisphaeriales</taxon>
        <taxon>Sporocadaceae</taxon>
        <taxon>Truncatella</taxon>
    </lineage>
</organism>
<dbReference type="OrthoDB" id="3598281at2759"/>
<dbReference type="PANTHER" id="PTHR36681:SF3">
    <property type="entry name" value="NUCLEAR GTPASE, GERMINAL CENTER-ASSOCIATED, TANDEM DUPLICATE 3"/>
    <property type="match status" value="1"/>
</dbReference>
<dbReference type="EMBL" id="JAGPXC010000004">
    <property type="protein sequence ID" value="KAH6653996.1"/>
    <property type="molecule type" value="Genomic_DNA"/>
</dbReference>
<evidence type="ECO:0000313" key="5">
    <source>
        <dbReference type="Proteomes" id="UP000758603"/>
    </source>
</evidence>
<gene>
    <name evidence="4" type="ORF">BKA67DRAFT_658330</name>
</gene>
<feature type="compositionally biased region" description="Acidic residues" evidence="2">
    <location>
        <begin position="402"/>
        <end position="414"/>
    </location>
</feature>
<proteinExistence type="predicted"/>
<comment type="caution">
    <text evidence="4">The sequence shown here is derived from an EMBL/GenBank/DDBJ whole genome shotgun (WGS) entry which is preliminary data.</text>
</comment>
<protein>
    <recommendedName>
        <fullName evidence="3">DUF7605 domain-containing protein</fullName>
    </recommendedName>
</protein>
<evidence type="ECO:0000259" key="3">
    <source>
        <dbReference type="Pfam" id="PF24564"/>
    </source>
</evidence>
<evidence type="ECO:0000256" key="2">
    <source>
        <dbReference type="SAM" id="MobiDB-lite"/>
    </source>
</evidence>
<dbReference type="AlphaFoldDB" id="A0A9P8UKS6"/>
<evidence type="ECO:0000313" key="4">
    <source>
        <dbReference type="EMBL" id="KAH6653996.1"/>
    </source>
</evidence>
<dbReference type="PANTHER" id="PTHR36681">
    <property type="entry name" value="NUCLEAR GTPASE, GERMINAL CENTER-ASSOCIATED, TANDEM DUPLICATE 3"/>
    <property type="match status" value="1"/>
</dbReference>